<keyword evidence="1" id="KW-1133">Transmembrane helix</keyword>
<dbReference type="STRING" id="708187.A0A1Q8RXL2"/>
<protein>
    <submittedName>
        <fullName evidence="2">Uncharacterized protein</fullName>
    </submittedName>
</protein>
<keyword evidence="1" id="KW-0812">Transmembrane</keyword>
<sequence length="101" mass="11505">MSLWLFHFEMRRTETMVGKTRCHSTTPYSHEVYFYALEAALMFLAIAVFSLIHLAMVANGAGSDMPGLFSTIKAALVRRQGRMPLAHLMQEQKLTRRSLTL</sequence>
<feature type="transmembrane region" description="Helical" evidence="1">
    <location>
        <begin position="33"/>
        <end position="55"/>
    </location>
</feature>
<keyword evidence="3" id="KW-1185">Reference proteome</keyword>
<name>A0A1Q8RXL2_9PEZI</name>
<dbReference type="EMBL" id="MPGH01000061">
    <property type="protein sequence ID" value="OLN91631.1"/>
    <property type="molecule type" value="Genomic_DNA"/>
</dbReference>
<dbReference type="Proteomes" id="UP000186583">
    <property type="component" value="Unassembled WGS sequence"/>
</dbReference>
<reference evidence="2 3" key="1">
    <citation type="submission" date="2016-11" db="EMBL/GenBank/DDBJ databases">
        <title>Draft Genome Assembly of Colletotrichum chlorophyti a pathogen of herbaceous plants.</title>
        <authorList>
            <person name="Gan P."/>
            <person name="Narusaka M."/>
            <person name="Tsushima A."/>
            <person name="Narusaka Y."/>
            <person name="Takano Y."/>
            <person name="Shirasu K."/>
        </authorList>
    </citation>
    <scope>NUCLEOTIDE SEQUENCE [LARGE SCALE GENOMIC DNA]</scope>
    <source>
        <strain evidence="2 3">NTL11</strain>
    </source>
</reference>
<accession>A0A1Q8RXL2</accession>
<evidence type="ECO:0000256" key="1">
    <source>
        <dbReference type="SAM" id="Phobius"/>
    </source>
</evidence>
<dbReference type="AlphaFoldDB" id="A0A1Q8RXL2"/>
<proteinExistence type="predicted"/>
<evidence type="ECO:0000313" key="3">
    <source>
        <dbReference type="Proteomes" id="UP000186583"/>
    </source>
</evidence>
<keyword evidence="1" id="KW-0472">Membrane</keyword>
<gene>
    <name evidence="2" type="ORF">CCHL11_06633</name>
</gene>
<evidence type="ECO:0000313" key="2">
    <source>
        <dbReference type="EMBL" id="OLN91631.1"/>
    </source>
</evidence>
<organism evidence="2 3">
    <name type="scientific">Colletotrichum chlorophyti</name>
    <dbReference type="NCBI Taxonomy" id="708187"/>
    <lineage>
        <taxon>Eukaryota</taxon>
        <taxon>Fungi</taxon>
        <taxon>Dikarya</taxon>
        <taxon>Ascomycota</taxon>
        <taxon>Pezizomycotina</taxon>
        <taxon>Sordariomycetes</taxon>
        <taxon>Hypocreomycetidae</taxon>
        <taxon>Glomerellales</taxon>
        <taxon>Glomerellaceae</taxon>
        <taxon>Colletotrichum</taxon>
    </lineage>
</organism>
<comment type="caution">
    <text evidence="2">The sequence shown here is derived from an EMBL/GenBank/DDBJ whole genome shotgun (WGS) entry which is preliminary data.</text>
</comment>